<dbReference type="RefSeq" id="WP_307635939.1">
    <property type="nucleotide sequence ID" value="NZ_JAUSRR010000002.1"/>
</dbReference>
<reference evidence="2" key="1">
    <citation type="submission" date="2023-07" db="EMBL/GenBank/DDBJ databases">
        <title>Sorghum-associated microbial communities from plants grown in Nebraska, USA.</title>
        <authorList>
            <person name="Schachtman D."/>
        </authorList>
    </citation>
    <scope>NUCLEOTIDE SEQUENCE</scope>
    <source>
        <strain evidence="2">DS2795</strain>
    </source>
</reference>
<comment type="caution">
    <text evidence="2">The sequence shown here is derived from an EMBL/GenBank/DDBJ whole genome shotgun (WGS) entry which is preliminary data.</text>
</comment>
<dbReference type="Proteomes" id="UP001244295">
    <property type="component" value="Unassembled WGS sequence"/>
</dbReference>
<evidence type="ECO:0000313" key="3">
    <source>
        <dbReference type="Proteomes" id="UP001244295"/>
    </source>
</evidence>
<name>A0AAW8DRV4_9BURK</name>
<gene>
    <name evidence="2" type="ORF">J2W25_001062</name>
</gene>
<evidence type="ECO:0000256" key="1">
    <source>
        <dbReference type="SAM" id="MobiDB-lite"/>
    </source>
</evidence>
<dbReference type="AlphaFoldDB" id="A0AAW8DRV4"/>
<proteinExistence type="predicted"/>
<protein>
    <submittedName>
        <fullName evidence="2">Uncharacterized protein</fullName>
    </submittedName>
</protein>
<feature type="region of interest" description="Disordered" evidence="1">
    <location>
        <begin position="87"/>
        <end position="133"/>
    </location>
</feature>
<dbReference type="EMBL" id="JAUSRR010000002">
    <property type="protein sequence ID" value="MDP9922047.1"/>
    <property type="molecule type" value="Genomic_DNA"/>
</dbReference>
<accession>A0AAW8DRV4</accession>
<feature type="compositionally biased region" description="Polar residues" evidence="1">
    <location>
        <begin position="88"/>
        <end position="97"/>
    </location>
</feature>
<organism evidence="2 3">
    <name type="scientific">Variovorax boronicumulans</name>
    <dbReference type="NCBI Taxonomy" id="436515"/>
    <lineage>
        <taxon>Bacteria</taxon>
        <taxon>Pseudomonadati</taxon>
        <taxon>Pseudomonadota</taxon>
        <taxon>Betaproteobacteria</taxon>
        <taxon>Burkholderiales</taxon>
        <taxon>Comamonadaceae</taxon>
        <taxon>Variovorax</taxon>
    </lineage>
</organism>
<sequence length="230" mass="26032">MRKKFNLIARLKNYLFRDHLKIQRHSDSGFVLESANHWVIFWRHGEGLVLADSTHSREARRCRQPLPSGCSHRLPTISMERIVANEADPTSTSTEPNSLHHKGFSRRTQKNSVRQAGREAPQPANQPLTAGLKRPTSRLLAHLKQRPSLASKFSRKPKHVIQLSRLIPAAPVGVFPVADPQKSFELREGVFEKIRRVLGVVFGSYRRARPGYSLGSHFCAFPSKVLHELG</sequence>
<evidence type="ECO:0000313" key="2">
    <source>
        <dbReference type="EMBL" id="MDP9922047.1"/>
    </source>
</evidence>
<feature type="compositionally biased region" description="Basic residues" evidence="1">
    <location>
        <begin position="99"/>
        <end position="109"/>
    </location>
</feature>